<gene>
    <name evidence="1" type="ORF">GA0116948_101592</name>
</gene>
<protein>
    <submittedName>
        <fullName evidence="1">Uncharacterized protein</fullName>
    </submittedName>
</protein>
<organism evidence="1 2">
    <name type="scientific">Chitinophaga costaii</name>
    <dbReference type="NCBI Taxonomy" id="1335309"/>
    <lineage>
        <taxon>Bacteria</taxon>
        <taxon>Pseudomonadati</taxon>
        <taxon>Bacteroidota</taxon>
        <taxon>Chitinophagia</taxon>
        <taxon>Chitinophagales</taxon>
        <taxon>Chitinophagaceae</taxon>
        <taxon>Chitinophaga</taxon>
    </lineage>
</organism>
<evidence type="ECO:0000313" key="2">
    <source>
        <dbReference type="Proteomes" id="UP000242818"/>
    </source>
</evidence>
<dbReference type="EMBL" id="FMAR01000001">
    <property type="protein sequence ID" value="SCB86966.1"/>
    <property type="molecule type" value="Genomic_DNA"/>
</dbReference>
<keyword evidence="2" id="KW-1185">Reference proteome</keyword>
<dbReference type="Proteomes" id="UP000242818">
    <property type="component" value="Unassembled WGS sequence"/>
</dbReference>
<sequence length="31" mass="3720">MIYIIIQLIKHVNKNLNNRYMENPQSNAYLA</sequence>
<evidence type="ECO:0000313" key="1">
    <source>
        <dbReference type="EMBL" id="SCB86966.1"/>
    </source>
</evidence>
<accession>A0A1C3ZXF6</accession>
<dbReference type="AlphaFoldDB" id="A0A1C3ZXF6"/>
<proteinExistence type="predicted"/>
<name>A0A1C3ZXF6_9BACT</name>
<reference evidence="1 2" key="1">
    <citation type="submission" date="2016-08" db="EMBL/GenBank/DDBJ databases">
        <authorList>
            <person name="Seilhamer J.J."/>
        </authorList>
    </citation>
    <scope>NUCLEOTIDE SEQUENCE [LARGE SCALE GENOMIC DNA]</scope>
    <source>
        <strain evidence="1 2">A37T2</strain>
    </source>
</reference>